<keyword evidence="2" id="KW-1185">Reference proteome</keyword>
<dbReference type="Proteomes" id="UP000076871">
    <property type="component" value="Unassembled WGS sequence"/>
</dbReference>
<dbReference type="OrthoDB" id="10597735at2759"/>
<proteinExistence type="predicted"/>
<dbReference type="EMBL" id="KV427614">
    <property type="protein sequence ID" value="KZT08729.1"/>
    <property type="molecule type" value="Genomic_DNA"/>
</dbReference>
<gene>
    <name evidence="1" type="ORF">LAESUDRAFT_757443</name>
</gene>
<dbReference type="RefSeq" id="XP_040766469.1">
    <property type="nucleotide sequence ID" value="XM_040912300.1"/>
</dbReference>
<dbReference type="GeneID" id="63829328"/>
<dbReference type="InParanoid" id="A0A165FBS0"/>
<organism evidence="1 2">
    <name type="scientific">Laetiporus sulphureus 93-53</name>
    <dbReference type="NCBI Taxonomy" id="1314785"/>
    <lineage>
        <taxon>Eukaryota</taxon>
        <taxon>Fungi</taxon>
        <taxon>Dikarya</taxon>
        <taxon>Basidiomycota</taxon>
        <taxon>Agaricomycotina</taxon>
        <taxon>Agaricomycetes</taxon>
        <taxon>Polyporales</taxon>
        <taxon>Laetiporus</taxon>
    </lineage>
</organism>
<evidence type="ECO:0000313" key="1">
    <source>
        <dbReference type="EMBL" id="KZT08729.1"/>
    </source>
</evidence>
<name>A0A165FBS0_9APHY</name>
<sequence>MMTADATTLSPFPSTLRCWIQACRWLQDGIDGNPAAPGMSTPYFLLNSFFSGLPDIMRLPDALLWPDDMSAANIWWLSRGDWWNDENACGAAGAVPKKLDMGDEGDEVLHDDMV</sequence>
<dbReference type="AlphaFoldDB" id="A0A165FBS0"/>
<protein>
    <submittedName>
        <fullName evidence="1">Uncharacterized protein</fullName>
    </submittedName>
</protein>
<reference evidence="1 2" key="1">
    <citation type="journal article" date="2016" name="Mol. Biol. Evol.">
        <title>Comparative Genomics of Early-Diverging Mushroom-Forming Fungi Provides Insights into the Origins of Lignocellulose Decay Capabilities.</title>
        <authorList>
            <person name="Nagy L.G."/>
            <person name="Riley R."/>
            <person name="Tritt A."/>
            <person name="Adam C."/>
            <person name="Daum C."/>
            <person name="Floudas D."/>
            <person name="Sun H."/>
            <person name="Yadav J.S."/>
            <person name="Pangilinan J."/>
            <person name="Larsson K.H."/>
            <person name="Matsuura K."/>
            <person name="Barry K."/>
            <person name="Labutti K."/>
            <person name="Kuo R."/>
            <person name="Ohm R.A."/>
            <person name="Bhattacharya S.S."/>
            <person name="Shirouzu T."/>
            <person name="Yoshinaga Y."/>
            <person name="Martin F.M."/>
            <person name="Grigoriev I.V."/>
            <person name="Hibbett D.S."/>
        </authorList>
    </citation>
    <scope>NUCLEOTIDE SEQUENCE [LARGE SCALE GENOMIC DNA]</scope>
    <source>
        <strain evidence="1 2">93-53</strain>
    </source>
</reference>
<evidence type="ECO:0000313" key="2">
    <source>
        <dbReference type="Proteomes" id="UP000076871"/>
    </source>
</evidence>
<accession>A0A165FBS0</accession>